<dbReference type="Proteomes" id="UP000199215">
    <property type="component" value="Unassembled WGS sequence"/>
</dbReference>
<reference evidence="2 3" key="1">
    <citation type="submission" date="2016-10" db="EMBL/GenBank/DDBJ databases">
        <authorList>
            <person name="de Groot N.N."/>
        </authorList>
    </citation>
    <scope>NUCLEOTIDE SEQUENCE [LARGE SCALE GENOMIC DNA]</scope>
    <source>
        <strain evidence="2 3">IBRC-M10418</strain>
    </source>
</reference>
<evidence type="ECO:0000313" key="2">
    <source>
        <dbReference type="EMBL" id="SEH61597.1"/>
    </source>
</evidence>
<name>A0A1H6JQL9_9EURY</name>
<dbReference type="Pfam" id="PF01037">
    <property type="entry name" value="AsnC_trans_reg"/>
    <property type="match status" value="1"/>
</dbReference>
<dbReference type="Gene3D" id="3.30.70.920">
    <property type="match status" value="1"/>
</dbReference>
<dbReference type="EMBL" id="FNWU01000013">
    <property type="protein sequence ID" value="SEH61597.1"/>
    <property type="molecule type" value="Genomic_DNA"/>
</dbReference>
<sequence length="77" mass="8418">MVRAYVAVETDVGTSPELIESIREMDGVETAHVIAGDWDVMVVFEVPEVYQVLSTTTTAIQALDAVLDTKTYVAIDE</sequence>
<evidence type="ECO:0000313" key="3">
    <source>
        <dbReference type="Proteomes" id="UP000199215"/>
    </source>
</evidence>
<dbReference type="RefSeq" id="WP_092817657.1">
    <property type="nucleotide sequence ID" value="NZ_FNWU01000013.1"/>
</dbReference>
<dbReference type="InterPro" id="IPR019887">
    <property type="entry name" value="Tscrpt_reg_AsnC/Lrp_C"/>
</dbReference>
<dbReference type="InterPro" id="IPR011008">
    <property type="entry name" value="Dimeric_a/b-barrel"/>
</dbReference>
<dbReference type="SUPFAM" id="SSF54909">
    <property type="entry name" value="Dimeric alpha+beta barrel"/>
    <property type="match status" value="1"/>
</dbReference>
<accession>A0A1H6JQL9</accession>
<dbReference type="AlphaFoldDB" id="A0A1H6JQL9"/>
<dbReference type="STRING" id="1267564.SAMN05192561_11322"/>
<proteinExistence type="predicted"/>
<gene>
    <name evidence="2" type="ORF">SAMN05192561_11322</name>
</gene>
<evidence type="ECO:0000259" key="1">
    <source>
        <dbReference type="Pfam" id="PF01037"/>
    </source>
</evidence>
<dbReference type="OrthoDB" id="8136at2157"/>
<feature type="domain" description="Transcription regulator AsnC/Lrp ligand binding" evidence="1">
    <location>
        <begin position="7"/>
        <end position="76"/>
    </location>
</feature>
<keyword evidence="3" id="KW-1185">Reference proteome</keyword>
<organism evidence="2 3">
    <name type="scientific">Halopenitus malekzadehii</name>
    <dbReference type="NCBI Taxonomy" id="1267564"/>
    <lineage>
        <taxon>Archaea</taxon>
        <taxon>Methanobacteriati</taxon>
        <taxon>Methanobacteriota</taxon>
        <taxon>Stenosarchaea group</taxon>
        <taxon>Halobacteria</taxon>
        <taxon>Halobacteriales</taxon>
        <taxon>Haloferacaceae</taxon>
        <taxon>Halopenitus</taxon>
    </lineage>
</organism>
<protein>
    <submittedName>
        <fullName evidence="2">AsnC family protein</fullName>
    </submittedName>
</protein>